<evidence type="ECO:0000256" key="8">
    <source>
        <dbReference type="HAMAP-Rule" id="MF_00087"/>
    </source>
</evidence>
<dbReference type="PANTHER" id="PTHR43013">
    <property type="entry name" value="GLUTAMYL-TRNA REDUCTASE"/>
    <property type="match status" value="1"/>
</dbReference>
<dbReference type="InterPro" id="IPR015896">
    <property type="entry name" value="4pyrrol_synth_GluRdtase_dimer"/>
</dbReference>
<evidence type="ECO:0000256" key="10">
    <source>
        <dbReference type="SAM" id="MobiDB-lite"/>
    </source>
</evidence>
<comment type="similarity">
    <text evidence="2 8 9">Belongs to the glutamyl-tRNA reductase family.</text>
</comment>
<comment type="miscellaneous">
    <text evidence="8">During catalysis, the active site Cys acts as a nucleophile attacking the alpha-carbonyl group of tRNA-bound glutamate with the formation of a thioester intermediate between enzyme and glutamate, and the concomitant release of tRNA(Glu). The thioester intermediate is finally reduced by direct hydride transfer from NADPH, to form the product GSA.</text>
</comment>
<evidence type="ECO:0000256" key="5">
    <source>
        <dbReference type="ARBA" id="ARBA00023002"/>
    </source>
</evidence>
<evidence type="ECO:0000256" key="3">
    <source>
        <dbReference type="ARBA" id="ARBA00012970"/>
    </source>
</evidence>
<comment type="caution">
    <text evidence="14">The sequence shown here is derived from an EMBL/GenBank/DDBJ whole genome shotgun (WGS) entry which is preliminary data.</text>
</comment>
<dbReference type="InterPro" id="IPR018214">
    <property type="entry name" value="GluRdtase_CS"/>
</dbReference>
<dbReference type="Gene3D" id="3.30.460.30">
    <property type="entry name" value="Glutamyl-tRNA reductase, N-terminal domain"/>
    <property type="match status" value="1"/>
</dbReference>
<comment type="function">
    <text evidence="8">Catalyzes the NADPH-dependent reduction of glutamyl-tRNA(Glu) to glutamate 1-semialdehyde (GSA).</text>
</comment>
<comment type="subunit">
    <text evidence="8">Homodimer.</text>
</comment>
<feature type="binding site" evidence="8">
    <location>
        <position position="115"/>
    </location>
    <ligand>
        <name>substrate</name>
    </ligand>
</feature>
<comment type="catalytic activity">
    <reaction evidence="7 8 9">
        <text>(S)-4-amino-5-oxopentanoate + tRNA(Glu) + NADP(+) = L-glutamyl-tRNA(Glu) + NADPH + H(+)</text>
        <dbReference type="Rhea" id="RHEA:12344"/>
        <dbReference type="Rhea" id="RHEA-COMP:9663"/>
        <dbReference type="Rhea" id="RHEA-COMP:9680"/>
        <dbReference type="ChEBI" id="CHEBI:15378"/>
        <dbReference type="ChEBI" id="CHEBI:57501"/>
        <dbReference type="ChEBI" id="CHEBI:57783"/>
        <dbReference type="ChEBI" id="CHEBI:58349"/>
        <dbReference type="ChEBI" id="CHEBI:78442"/>
        <dbReference type="ChEBI" id="CHEBI:78520"/>
        <dbReference type="EC" id="1.2.1.70"/>
    </reaction>
</comment>
<dbReference type="RefSeq" id="WP_345304201.1">
    <property type="nucleotide sequence ID" value="NZ_BAABJE010000017.1"/>
</dbReference>
<feature type="binding site" evidence="8">
    <location>
        <position position="126"/>
    </location>
    <ligand>
        <name>substrate</name>
    </ligand>
</feature>
<dbReference type="InterPro" id="IPR036453">
    <property type="entry name" value="GluRdtase_dimer_dom_sf"/>
</dbReference>
<feature type="region of interest" description="Disordered" evidence="10">
    <location>
        <begin position="436"/>
        <end position="455"/>
    </location>
</feature>
<dbReference type="NCBIfam" id="TIGR01035">
    <property type="entry name" value="hemA"/>
    <property type="match status" value="1"/>
</dbReference>
<dbReference type="HAMAP" id="MF_00087">
    <property type="entry name" value="Glu_tRNA_reductase"/>
    <property type="match status" value="1"/>
</dbReference>
<feature type="compositionally biased region" description="Basic and acidic residues" evidence="10">
    <location>
        <begin position="436"/>
        <end position="449"/>
    </location>
</feature>
<proteinExistence type="inferred from homology"/>
<evidence type="ECO:0000256" key="1">
    <source>
        <dbReference type="ARBA" id="ARBA00005059"/>
    </source>
</evidence>
<dbReference type="InterPro" id="IPR036343">
    <property type="entry name" value="GluRdtase_N_sf"/>
</dbReference>
<dbReference type="InterPro" id="IPR036291">
    <property type="entry name" value="NAD(P)-bd_dom_sf"/>
</dbReference>
<feature type="domain" description="Glutamyl-tRNA reductase N-terminal" evidence="13">
    <location>
        <begin position="7"/>
        <end position="162"/>
    </location>
</feature>
<dbReference type="EMBL" id="BAABJE010000017">
    <property type="protein sequence ID" value="GAA4801772.1"/>
    <property type="molecule type" value="Genomic_DNA"/>
</dbReference>
<dbReference type="Pfam" id="PF00745">
    <property type="entry name" value="GlutR_dimer"/>
    <property type="match status" value="1"/>
</dbReference>
<feature type="domain" description="Tetrapyrrole biosynthesis glutamyl-tRNA reductase dimerisation" evidence="11">
    <location>
        <begin position="326"/>
        <end position="421"/>
    </location>
</feature>
<dbReference type="Proteomes" id="UP001499959">
    <property type="component" value="Unassembled WGS sequence"/>
</dbReference>
<feature type="active site" description="Nucleophile" evidence="8">
    <location>
        <position position="51"/>
    </location>
</feature>
<evidence type="ECO:0000259" key="13">
    <source>
        <dbReference type="Pfam" id="PF05201"/>
    </source>
</evidence>
<keyword evidence="4 8" id="KW-0521">NADP</keyword>
<reference evidence="15" key="1">
    <citation type="journal article" date="2019" name="Int. J. Syst. Evol. Microbiol.">
        <title>The Global Catalogue of Microorganisms (GCM) 10K type strain sequencing project: providing services to taxonomists for standard genome sequencing and annotation.</title>
        <authorList>
            <consortium name="The Broad Institute Genomics Platform"/>
            <consortium name="The Broad Institute Genome Sequencing Center for Infectious Disease"/>
            <person name="Wu L."/>
            <person name="Ma J."/>
        </authorList>
    </citation>
    <scope>NUCLEOTIDE SEQUENCE [LARGE SCALE GENOMIC DNA]</scope>
    <source>
        <strain evidence="15">JCM 18204</strain>
    </source>
</reference>
<dbReference type="Gene3D" id="3.40.50.720">
    <property type="entry name" value="NAD(P)-binding Rossmann-like Domain"/>
    <property type="match status" value="1"/>
</dbReference>
<comment type="pathway">
    <text evidence="1 8 9">Porphyrin-containing compound metabolism; protoporphyrin-IX biosynthesis; 5-aminolevulinate from L-glutamyl-tRNA(Glu): step 1/2.</text>
</comment>
<evidence type="ECO:0000259" key="11">
    <source>
        <dbReference type="Pfam" id="PF00745"/>
    </source>
</evidence>
<evidence type="ECO:0000259" key="12">
    <source>
        <dbReference type="Pfam" id="PF01488"/>
    </source>
</evidence>
<sequence>MSHLIALGINHETAPVALRERVAFSEDALPATLAALRGLPGVEEVALLSTCNRTEIYALTGGDGDALADWLAANPQDGGSAGGGRAPLALHDYLYQHRDDAAVRHLFRVSTGLDSLVLGEPQILGQVKQAWAAARTAGTLGNRLDRLFQHAFVTAKRARTDTRIGANPVSVASAAVRMAEDTFARPSDSTILLIGAGETIELTARHLVQAKAKRLLFANRTLAHAQELASRCGGVALPLTELERHLGEADIVFSATAARDPILHRAQVAAALKRRRHRPMLLLDLAVPRDIAEDVAELEDVFLYTVDDLERVIEDNRRSRREAADAAEAIIELQVSRFVETLNASAHNGSLKQLRAHGEAVRDESLAKAQQMLAAGHDPAEVLNQLAHTLTNRLLHAPTAALREAALNGDVDIVRAAEKLFPHHIAHSRLADAVDRGLHPEPHAPRDDADPAPQA</sequence>
<evidence type="ECO:0000256" key="2">
    <source>
        <dbReference type="ARBA" id="ARBA00005916"/>
    </source>
</evidence>
<dbReference type="SUPFAM" id="SSF69075">
    <property type="entry name" value="Glutamyl tRNA-reductase dimerization domain"/>
    <property type="match status" value="1"/>
</dbReference>
<keyword evidence="6 8" id="KW-0627">Porphyrin biosynthesis</keyword>
<feature type="domain" description="Quinate/shikimate 5-dehydrogenase/glutamyl-tRNA reductase" evidence="12">
    <location>
        <begin position="178"/>
        <end position="312"/>
    </location>
</feature>
<feature type="site" description="Important for activity" evidence="8">
    <location>
        <position position="105"/>
    </location>
</feature>
<feature type="binding site" evidence="8">
    <location>
        <begin position="50"/>
        <end position="53"/>
    </location>
    <ligand>
        <name>substrate</name>
    </ligand>
</feature>
<feature type="binding site" evidence="8">
    <location>
        <begin position="120"/>
        <end position="122"/>
    </location>
    <ligand>
        <name>substrate</name>
    </ligand>
</feature>
<dbReference type="PANTHER" id="PTHR43013:SF1">
    <property type="entry name" value="GLUTAMYL-TRNA REDUCTASE"/>
    <property type="match status" value="1"/>
</dbReference>
<accession>A0ABP9C1T5</accession>
<evidence type="ECO:0000256" key="7">
    <source>
        <dbReference type="ARBA" id="ARBA00047464"/>
    </source>
</evidence>
<dbReference type="InterPro" id="IPR006151">
    <property type="entry name" value="Shikm_DH/Glu-tRNA_Rdtase"/>
</dbReference>
<dbReference type="InterPro" id="IPR015895">
    <property type="entry name" value="4pyrrol_synth_GluRdtase_N"/>
</dbReference>
<gene>
    <name evidence="8 14" type="primary">hemA</name>
    <name evidence="14" type="ORF">GCM10023307_30410</name>
</gene>
<evidence type="ECO:0000256" key="6">
    <source>
        <dbReference type="ARBA" id="ARBA00023244"/>
    </source>
</evidence>
<keyword evidence="15" id="KW-1185">Reference proteome</keyword>
<comment type="domain">
    <text evidence="8">Possesses an unusual extended V-shaped dimeric structure with each monomer consisting of three distinct domains arranged along a curved 'spinal' alpha-helix. The N-terminal catalytic domain specifically recognizes the glutamate moiety of the substrate. The second domain is the NADPH-binding domain, and the third C-terminal domain is responsible for dimerization.</text>
</comment>
<dbReference type="SUPFAM" id="SSF51735">
    <property type="entry name" value="NAD(P)-binding Rossmann-fold domains"/>
    <property type="match status" value="1"/>
</dbReference>
<dbReference type="SUPFAM" id="SSF69742">
    <property type="entry name" value="Glutamyl tRNA-reductase catalytic, N-terminal domain"/>
    <property type="match status" value="1"/>
</dbReference>
<evidence type="ECO:0000313" key="15">
    <source>
        <dbReference type="Proteomes" id="UP001499959"/>
    </source>
</evidence>
<evidence type="ECO:0000256" key="9">
    <source>
        <dbReference type="RuleBase" id="RU000584"/>
    </source>
</evidence>
<dbReference type="Pfam" id="PF05201">
    <property type="entry name" value="GlutR_N"/>
    <property type="match status" value="1"/>
</dbReference>
<dbReference type="Pfam" id="PF01488">
    <property type="entry name" value="Shikimate_DH"/>
    <property type="match status" value="1"/>
</dbReference>
<dbReference type="EC" id="1.2.1.70" evidence="3 8"/>
<organism evidence="14 15">
    <name type="scientific">Lysobacter hankyongensis</name>
    <dbReference type="NCBI Taxonomy" id="1176535"/>
    <lineage>
        <taxon>Bacteria</taxon>
        <taxon>Pseudomonadati</taxon>
        <taxon>Pseudomonadota</taxon>
        <taxon>Gammaproteobacteria</taxon>
        <taxon>Lysobacterales</taxon>
        <taxon>Lysobacteraceae</taxon>
        <taxon>Lysobacter</taxon>
    </lineage>
</organism>
<name>A0ABP9C1T5_9GAMM</name>
<dbReference type="InterPro" id="IPR000343">
    <property type="entry name" value="4pyrrol_synth_GluRdtase"/>
</dbReference>
<dbReference type="PROSITE" id="PS00747">
    <property type="entry name" value="GLUTR"/>
    <property type="match status" value="1"/>
</dbReference>
<evidence type="ECO:0000256" key="4">
    <source>
        <dbReference type="ARBA" id="ARBA00022857"/>
    </source>
</evidence>
<dbReference type="CDD" id="cd05213">
    <property type="entry name" value="NAD_bind_Glutamyl_tRNA_reduct"/>
    <property type="match status" value="1"/>
</dbReference>
<protein>
    <recommendedName>
        <fullName evidence="3 8">Glutamyl-tRNA reductase</fullName>
        <shortName evidence="8">GluTR</shortName>
        <ecNumber evidence="3 8">1.2.1.70</ecNumber>
    </recommendedName>
</protein>
<keyword evidence="5 8" id="KW-0560">Oxidoreductase</keyword>
<dbReference type="PIRSF" id="PIRSF000445">
    <property type="entry name" value="4pyrrol_synth_GluRdtase"/>
    <property type="match status" value="1"/>
</dbReference>
<evidence type="ECO:0000313" key="14">
    <source>
        <dbReference type="EMBL" id="GAA4801772.1"/>
    </source>
</evidence>
<feature type="binding site" evidence="8">
    <location>
        <begin position="195"/>
        <end position="200"/>
    </location>
    <ligand>
        <name>NADP(+)</name>
        <dbReference type="ChEBI" id="CHEBI:58349"/>
    </ligand>
</feature>